<dbReference type="Pfam" id="PF02517">
    <property type="entry name" value="Rce1-like"/>
    <property type="match status" value="1"/>
</dbReference>
<feature type="transmembrane region" description="Helical" evidence="1">
    <location>
        <begin position="20"/>
        <end position="38"/>
    </location>
</feature>
<organism evidence="3 4">
    <name type="scientific">Halalkalibacter kiskunsagensis</name>
    <dbReference type="NCBI Taxonomy" id="1548599"/>
    <lineage>
        <taxon>Bacteria</taxon>
        <taxon>Bacillati</taxon>
        <taxon>Bacillota</taxon>
        <taxon>Bacilli</taxon>
        <taxon>Bacillales</taxon>
        <taxon>Bacillaceae</taxon>
        <taxon>Halalkalibacter</taxon>
    </lineage>
</organism>
<sequence>MKKQSEVVAELSDKELILNVYLTQGIMIILALISGFFVFDHWHEFQDLFKPEITFIILVGGTVAFVIVLVDVILERILPKAWMDDGGINERVFEKMSIPNIILLCLVVAVAEELLFRAVLQTAFGLVIASLLFAVIHIRYLHKPVLFINVTFVSFLLGALFYWTGNVLVTIFAHFVIDLSLGILIRLKFQKSSRHN</sequence>
<dbReference type="Proteomes" id="UP001589838">
    <property type="component" value="Unassembled WGS sequence"/>
</dbReference>
<gene>
    <name evidence="3" type="ORF">ACFFHM_21195</name>
</gene>
<keyword evidence="1" id="KW-1133">Transmembrane helix</keyword>
<keyword evidence="1" id="KW-0472">Membrane</keyword>
<protein>
    <submittedName>
        <fullName evidence="3">Lysostaphin resistance A-like protein</fullName>
    </submittedName>
</protein>
<proteinExistence type="predicted"/>
<dbReference type="InterPro" id="IPR003675">
    <property type="entry name" value="Rce1/LyrA-like_dom"/>
</dbReference>
<feature type="domain" description="CAAX prenyl protease 2/Lysostaphin resistance protein A-like" evidence="2">
    <location>
        <begin position="97"/>
        <end position="179"/>
    </location>
</feature>
<accession>A0ABV6KHZ2</accession>
<feature type="transmembrane region" description="Helical" evidence="1">
    <location>
        <begin position="53"/>
        <end position="74"/>
    </location>
</feature>
<feature type="transmembrane region" description="Helical" evidence="1">
    <location>
        <begin position="95"/>
        <end position="112"/>
    </location>
</feature>
<evidence type="ECO:0000313" key="4">
    <source>
        <dbReference type="Proteomes" id="UP001589838"/>
    </source>
</evidence>
<feature type="transmembrane region" description="Helical" evidence="1">
    <location>
        <begin position="169"/>
        <end position="187"/>
    </location>
</feature>
<evidence type="ECO:0000313" key="3">
    <source>
        <dbReference type="EMBL" id="MFC0472935.1"/>
    </source>
</evidence>
<dbReference type="RefSeq" id="WP_335961276.1">
    <property type="nucleotide sequence ID" value="NZ_JAXBLX010000015.1"/>
</dbReference>
<reference evidence="3 4" key="1">
    <citation type="submission" date="2024-09" db="EMBL/GenBank/DDBJ databases">
        <authorList>
            <person name="Sun Q."/>
            <person name="Mori K."/>
        </authorList>
    </citation>
    <scope>NUCLEOTIDE SEQUENCE [LARGE SCALE GENOMIC DNA]</scope>
    <source>
        <strain evidence="3 4">NCAIM B.02610</strain>
    </source>
</reference>
<keyword evidence="1" id="KW-0812">Transmembrane</keyword>
<feature type="transmembrane region" description="Helical" evidence="1">
    <location>
        <begin position="145"/>
        <end position="163"/>
    </location>
</feature>
<evidence type="ECO:0000256" key="1">
    <source>
        <dbReference type="SAM" id="Phobius"/>
    </source>
</evidence>
<feature type="transmembrane region" description="Helical" evidence="1">
    <location>
        <begin position="118"/>
        <end position="138"/>
    </location>
</feature>
<comment type="caution">
    <text evidence="3">The sequence shown here is derived from an EMBL/GenBank/DDBJ whole genome shotgun (WGS) entry which is preliminary data.</text>
</comment>
<keyword evidence="4" id="KW-1185">Reference proteome</keyword>
<dbReference type="EMBL" id="JBHLUX010000090">
    <property type="protein sequence ID" value="MFC0472935.1"/>
    <property type="molecule type" value="Genomic_DNA"/>
</dbReference>
<name>A0ABV6KHZ2_9BACI</name>
<evidence type="ECO:0000259" key="2">
    <source>
        <dbReference type="Pfam" id="PF02517"/>
    </source>
</evidence>